<dbReference type="EC" id="3.6.4.13" evidence="2"/>
<keyword evidence="4" id="KW-0378">Hydrolase</keyword>
<dbReference type="PROSITE" id="PS51194">
    <property type="entry name" value="HELICASE_CTER"/>
    <property type="match status" value="1"/>
</dbReference>
<dbReference type="EMBL" id="PJQD01000019">
    <property type="protein sequence ID" value="POY75165.1"/>
    <property type="molecule type" value="Genomic_DNA"/>
</dbReference>
<keyword evidence="8" id="KW-0694">RNA-binding</keyword>
<evidence type="ECO:0000256" key="1">
    <source>
        <dbReference type="ARBA" id="ARBA00004123"/>
    </source>
</evidence>
<name>A0A2S5BEG5_9BASI</name>
<reference evidence="13 14" key="1">
    <citation type="journal article" date="2018" name="Front. Microbiol.">
        <title>Prospects for Fungal Bioremediation of Acidic Radioactive Waste Sites: Characterization and Genome Sequence of Rhodotorula taiwanensis MD1149.</title>
        <authorList>
            <person name="Tkavc R."/>
            <person name="Matrosova V.Y."/>
            <person name="Grichenko O.E."/>
            <person name="Gostincar C."/>
            <person name="Volpe R.P."/>
            <person name="Klimenkova P."/>
            <person name="Gaidamakova E.K."/>
            <person name="Zhou C.E."/>
            <person name="Stewart B.J."/>
            <person name="Lyman M.G."/>
            <person name="Malfatti S.A."/>
            <person name="Rubinfeld B."/>
            <person name="Courtot M."/>
            <person name="Singh J."/>
            <person name="Dalgard C.L."/>
            <person name="Hamilton T."/>
            <person name="Frey K.G."/>
            <person name="Gunde-Cimerman N."/>
            <person name="Dugan L."/>
            <person name="Daly M.J."/>
        </authorList>
    </citation>
    <scope>NUCLEOTIDE SEQUENCE [LARGE SCALE GENOMIC DNA]</scope>
    <source>
        <strain evidence="13 14">MD1149</strain>
    </source>
</reference>
<dbReference type="InterPro" id="IPR027417">
    <property type="entry name" value="P-loop_NTPase"/>
</dbReference>
<dbReference type="GO" id="GO:0051028">
    <property type="term" value="P:mRNA transport"/>
    <property type="evidence" value="ECO:0007669"/>
    <property type="project" value="UniProtKB-KW"/>
</dbReference>
<evidence type="ECO:0000259" key="12">
    <source>
        <dbReference type="PROSITE" id="PS51194"/>
    </source>
</evidence>
<dbReference type="GO" id="GO:0003724">
    <property type="term" value="F:RNA helicase activity"/>
    <property type="evidence" value="ECO:0007669"/>
    <property type="project" value="UniProtKB-EC"/>
</dbReference>
<dbReference type="GO" id="GO:0005634">
    <property type="term" value="C:nucleus"/>
    <property type="evidence" value="ECO:0007669"/>
    <property type="project" value="UniProtKB-SubCell"/>
</dbReference>
<dbReference type="STRING" id="741276.A0A2S5BEG5"/>
<evidence type="ECO:0000256" key="4">
    <source>
        <dbReference type="ARBA" id="ARBA00022801"/>
    </source>
</evidence>
<feature type="domain" description="Helicase C-terminal" evidence="12">
    <location>
        <begin position="55"/>
        <end position="216"/>
    </location>
</feature>
<keyword evidence="7" id="KW-0067">ATP-binding</keyword>
<evidence type="ECO:0000256" key="6">
    <source>
        <dbReference type="ARBA" id="ARBA00022816"/>
    </source>
</evidence>
<evidence type="ECO:0000313" key="14">
    <source>
        <dbReference type="Proteomes" id="UP000237144"/>
    </source>
</evidence>
<dbReference type="Pfam" id="PF00271">
    <property type="entry name" value="Helicase_C"/>
    <property type="match status" value="1"/>
</dbReference>
<evidence type="ECO:0000256" key="5">
    <source>
        <dbReference type="ARBA" id="ARBA00022806"/>
    </source>
</evidence>
<evidence type="ECO:0000256" key="10">
    <source>
        <dbReference type="ARBA" id="ARBA00038213"/>
    </source>
</evidence>
<dbReference type="OrthoDB" id="10265785at2759"/>
<evidence type="ECO:0000256" key="9">
    <source>
        <dbReference type="ARBA" id="ARBA00023242"/>
    </source>
</evidence>
<protein>
    <recommendedName>
        <fullName evidence="2">RNA helicase</fullName>
        <ecNumber evidence="2">3.6.4.13</ecNumber>
    </recommendedName>
</protein>
<dbReference type="PANTHER" id="PTHR47958">
    <property type="entry name" value="ATP-DEPENDENT RNA HELICASE DBP3"/>
    <property type="match status" value="1"/>
</dbReference>
<dbReference type="InterPro" id="IPR001650">
    <property type="entry name" value="Helicase_C-like"/>
</dbReference>
<dbReference type="GO" id="GO:0003723">
    <property type="term" value="F:RNA binding"/>
    <property type="evidence" value="ECO:0007669"/>
    <property type="project" value="UniProtKB-KW"/>
</dbReference>
<accession>A0A2S5BEG5</accession>
<evidence type="ECO:0000256" key="11">
    <source>
        <dbReference type="ARBA" id="ARBA00047984"/>
    </source>
</evidence>
<keyword evidence="14" id="KW-1185">Reference proteome</keyword>
<comment type="similarity">
    <text evidence="10">Belongs to the DEAD box helicase family. DECD subfamily.</text>
</comment>
<keyword evidence="6" id="KW-0813">Transport</keyword>
<dbReference type="AlphaFoldDB" id="A0A2S5BEG5"/>
<comment type="catalytic activity">
    <reaction evidence="11">
        <text>ATP + H2O = ADP + phosphate + H(+)</text>
        <dbReference type="Rhea" id="RHEA:13065"/>
        <dbReference type="ChEBI" id="CHEBI:15377"/>
        <dbReference type="ChEBI" id="CHEBI:15378"/>
        <dbReference type="ChEBI" id="CHEBI:30616"/>
        <dbReference type="ChEBI" id="CHEBI:43474"/>
        <dbReference type="ChEBI" id="CHEBI:456216"/>
        <dbReference type="EC" id="3.6.4.13"/>
    </reaction>
</comment>
<dbReference type="GO" id="GO:0016787">
    <property type="term" value="F:hydrolase activity"/>
    <property type="evidence" value="ECO:0007669"/>
    <property type="project" value="UniProtKB-KW"/>
</dbReference>
<dbReference type="CDD" id="cd18787">
    <property type="entry name" value="SF2_C_DEAD"/>
    <property type="match status" value="1"/>
</dbReference>
<comment type="caution">
    <text evidence="13">The sequence shown here is derived from an EMBL/GenBank/DDBJ whole genome shotgun (WGS) entry which is preliminary data.</text>
</comment>
<evidence type="ECO:0000256" key="7">
    <source>
        <dbReference type="ARBA" id="ARBA00022840"/>
    </source>
</evidence>
<evidence type="ECO:0000256" key="2">
    <source>
        <dbReference type="ARBA" id="ARBA00012552"/>
    </source>
</evidence>
<keyword evidence="9" id="KW-0539">Nucleus</keyword>
<proteinExistence type="inferred from homology"/>
<organism evidence="13 14">
    <name type="scientific">Rhodotorula taiwanensis</name>
    <dbReference type="NCBI Taxonomy" id="741276"/>
    <lineage>
        <taxon>Eukaryota</taxon>
        <taxon>Fungi</taxon>
        <taxon>Dikarya</taxon>
        <taxon>Basidiomycota</taxon>
        <taxon>Pucciniomycotina</taxon>
        <taxon>Microbotryomycetes</taxon>
        <taxon>Sporidiobolales</taxon>
        <taxon>Sporidiobolaceae</taxon>
        <taxon>Rhodotorula</taxon>
    </lineage>
</organism>
<gene>
    <name evidence="13" type="ORF">BMF94_1797</name>
</gene>
<evidence type="ECO:0000313" key="13">
    <source>
        <dbReference type="EMBL" id="POY75165.1"/>
    </source>
</evidence>
<evidence type="ECO:0000256" key="8">
    <source>
        <dbReference type="ARBA" id="ARBA00022884"/>
    </source>
</evidence>
<dbReference type="Proteomes" id="UP000237144">
    <property type="component" value="Unassembled WGS sequence"/>
</dbReference>
<keyword evidence="5" id="KW-0347">Helicase</keyword>
<dbReference type="SUPFAM" id="SSF52540">
    <property type="entry name" value="P-loop containing nucleoside triphosphate hydrolases"/>
    <property type="match status" value="1"/>
</dbReference>
<keyword evidence="3" id="KW-0547">Nucleotide-binding</keyword>
<evidence type="ECO:0000256" key="3">
    <source>
        <dbReference type="ARBA" id="ARBA00022741"/>
    </source>
</evidence>
<dbReference type="Gene3D" id="3.40.50.300">
    <property type="entry name" value="P-loop containing nucleotide triphosphate hydrolases"/>
    <property type="match status" value="2"/>
</dbReference>
<comment type="subcellular location">
    <subcellularLocation>
        <location evidence="1">Nucleus</location>
    </subcellularLocation>
</comment>
<sequence>MRRDVQDIFKSTPRQKQVMMFSATLAQEVRSTCKKFMQNPLEIYVDDEKKLTLHGLQQHFVRLEEQAKNRKLNDLLDTLEFNQVVIFVKSVSRARELDKLLRECEFPSIAIHGGLPQEERIKLFQQFKAFEKRVLVATDVFGRGIDVERVNIVINYDTPGDADSYLHRVGRAGRFGTKGLAITFVSNDENEEVLKAIQSRFEVAITELPETIDASTYMNA</sequence>
<dbReference type="FunFam" id="3.40.50.300:FF:000111">
    <property type="entry name" value="DEAD-box ATP-dependent RNA helicase"/>
    <property type="match status" value="1"/>
</dbReference>
<dbReference type="SMART" id="SM00490">
    <property type="entry name" value="HELICc"/>
    <property type="match status" value="1"/>
</dbReference>
<dbReference type="GO" id="GO:0005524">
    <property type="term" value="F:ATP binding"/>
    <property type="evidence" value="ECO:0007669"/>
    <property type="project" value="UniProtKB-KW"/>
</dbReference>
<keyword evidence="6" id="KW-0509">mRNA transport</keyword>